<dbReference type="SUPFAM" id="SSF52922">
    <property type="entry name" value="TK C-terminal domain-like"/>
    <property type="match status" value="1"/>
</dbReference>
<evidence type="ECO:0000256" key="1">
    <source>
        <dbReference type="ARBA" id="ARBA00001964"/>
    </source>
</evidence>
<dbReference type="InterPro" id="IPR033248">
    <property type="entry name" value="Transketolase_C"/>
</dbReference>
<dbReference type="InterPro" id="IPR005475">
    <property type="entry name" value="Transketolase-like_Pyr-bd"/>
</dbReference>
<accession>A0A654M0Q6</accession>
<evidence type="ECO:0000259" key="4">
    <source>
        <dbReference type="SMART" id="SM00861"/>
    </source>
</evidence>
<dbReference type="SUPFAM" id="SSF52518">
    <property type="entry name" value="Thiamin diphosphate-binding fold (THDP-binding)"/>
    <property type="match status" value="1"/>
</dbReference>
<evidence type="ECO:0000313" key="6">
    <source>
        <dbReference type="Proteomes" id="UP000058925"/>
    </source>
</evidence>
<dbReference type="PANTHER" id="PTHR43825">
    <property type="entry name" value="PYRUVATE DEHYDROGENASE E1 COMPONENT"/>
    <property type="match status" value="1"/>
</dbReference>
<dbReference type="EC" id="2.2.1.7" evidence="5"/>
<dbReference type="AlphaFoldDB" id="A0A654M0Q6"/>
<dbReference type="CDD" id="cd07033">
    <property type="entry name" value="TPP_PYR_DXS_TK_like"/>
    <property type="match status" value="1"/>
</dbReference>
<name>A0A654M0Q6_9ARCH</name>
<dbReference type="SMART" id="SM00861">
    <property type="entry name" value="Transket_pyr"/>
    <property type="match status" value="1"/>
</dbReference>
<keyword evidence="6" id="KW-1185">Reference proteome</keyword>
<dbReference type="GO" id="GO:0044272">
    <property type="term" value="P:sulfur compound biosynthetic process"/>
    <property type="evidence" value="ECO:0007669"/>
    <property type="project" value="UniProtKB-ARBA"/>
</dbReference>
<gene>
    <name evidence="5" type="primary">dxs</name>
    <name evidence="5" type="ORF">NMY3_03132</name>
</gene>
<organism evidence="5 6">
    <name type="scientific">Candidatus Nitrosocosmicus oleophilus</name>
    <dbReference type="NCBI Taxonomy" id="1353260"/>
    <lineage>
        <taxon>Archaea</taxon>
        <taxon>Nitrososphaerota</taxon>
        <taxon>Nitrososphaeria</taxon>
        <taxon>Nitrososphaerales</taxon>
        <taxon>Nitrososphaeraceae</taxon>
        <taxon>Candidatus Nitrosocosmicus</taxon>
    </lineage>
</organism>
<reference evidence="6" key="1">
    <citation type="submission" date="2015-10" db="EMBL/GenBank/DDBJ databases">
        <title>Niche specialization of a soil ammonia-oxidizing archaeon, Candidatus Nitrosocosmicus oleophilus.</title>
        <authorList>
            <person name="Jung M.-Y."/>
            <person name="Rhee S.-K."/>
        </authorList>
    </citation>
    <scope>NUCLEOTIDE SEQUENCE [LARGE SCALE GENOMIC DNA]</scope>
    <source>
        <strain evidence="6">MY3</strain>
    </source>
</reference>
<dbReference type="InterPro" id="IPR009014">
    <property type="entry name" value="Transketo_C/PFOR_II"/>
</dbReference>
<comment type="cofactor">
    <cofactor evidence="1">
        <name>thiamine diphosphate</name>
        <dbReference type="ChEBI" id="CHEBI:58937"/>
    </cofactor>
</comment>
<comment type="similarity">
    <text evidence="2">Belongs to the transketolase family.</text>
</comment>
<keyword evidence="5" id="KW-0808">Transferase</keyword>
<feature type="domain" description="Transketolase-like pyrimidine-binding" evidence="4">
    <location>
        <begin position="18"/>
        <end position="183"/>
    </location>
</feature>
<dbReference type="InterPro" id="IPR051157">
    <property type="entry name" value="PDH/Transketolase"/>
</dbReference>
<dbReference type="Pfam" id="PF02780">
    <property type="entry name" value="Transketolase_C"/>
    <property type="match status" value="1"/>
</dbReference>
<dbReference type="GO" id="GO:0006082">
    <property type="term" value="P:organic acid metabolic process"/>
    <property type="evidence" value="ECO:0007669"/>
    <property type="project" value="UniProtKB-ARBA"/>
</dbReference>
<proteinExistence type="inferred from homology"/>
<dbReference type="KEGG" id="taa:NMY3_03132"/>
<dbReference type="Gene3D" id="3.40.50.920">
    <property type="match status" value="1"/>
</dbReference>
<sequence>MMVSYELTHLTTSDTKFSDMRSAYGDSLVNLGKKYPNIVCVGGDTTDSLKTKKFGEKFPDRLFNVGIAEANLVSIAAGLAIAGKVSFASTYAAFIPGRCLDQIRNAICYPNLDVKIVVSHAGLSVGPDGASHQQIEDISIMRSLPNMRVLVPADAISVKKLLGKIVNIPGPFYVRLARPSTEELYSEESNFEIGKGTIIKDGNDISLFSCGTMVSASLKASDILKKDHNISCRVIDMYSIKPIDSELIYKCTKETGSLASVEEHNIVGGLGSAISEVTSEICPTFVRKIGIRDKYGESARDEEIDSLLDKYGLSPGEIVKNVVALKKSEKK</sequence>
<dbReference type="Gene3D" id="3.40.50.970">
    <property type="match status" value="1"/>
</dbReference>
<dbReference type="PANTHER" id="PTHR43825:SF1">
    <property type="entry name" value="TRANSKETOLASE-LIKE PYRIMIDINE-BINDING DOMAIN-CONTAINING PROTEIN"/>
    <property type="match status" value="1"/>
</dbReference>
<evidence type="ECO:0000256" key="3">
    <source>
        <dbReference type="ARBA" id="ARBA00023052"/>
    </source>
</evidence>
<dbReference type="EMBL" id="CP012850">
    <property type="protein sequence ID" value="ALI37318.1"/>
    <property type="molecule type" value="Genomic_DNA"/>
</dbReference>
<evidence type="ECO:0000313" key="5">
    <source>
        <dbReference type="EMBL" id="ALI37318.1"/>
    </source>
</evidence>
<dbReference type="InterPro" id="IPR029061">
    <property type="entry name" value="THDP-binding"/>
</dbReference>
<evidence type="ECO:0000256" key="2">
    <source>
        <dbReference type="ARBA" id="ARBA00007131"/>
    </source>
</evidence>
<keyword evidence="3" id="KW-0786">Thiamine pyrophosphate</keyword>
<dbReference type="Pfam" id="PF02779">
    <property type="entry name" value="Transket_pyr"/>
    <property type="match status" value="1"/>
</dbReference>
<dbReference type="GO" id="GO:0008661">
    <property type="term" value="F:1-deoxy-D-xylulose-5-phosphate synthase activity"/>
    <property type="evidence" value="ECO:0007669"/>
    <property type="project" value="UniProtKB-EC"/>
</dbReference>
<protein>
    <submittedName>
        <fullName evidence="5">1-deoxy-D-xylulose-5-phosphate synthase</fullName>
        <ecNumber evidence="5">2.2.1.7</ecNumber>
    </submittedName>
</protein>
<dbReference type="FunFam" id="3.40.50.970:FF:000129">
    <property type="entry name" value="Transketolase"/>
    <property type="match status" value="1"/>
</dbReference>
<dbReference type="Proteomes" id="UP000058925">
    <property type="component" value="Chromosome"/>
</dbReference>